<evidence type="ECO:0000256" key="4">
    <source>
        <dbReference type="ARBA" id="ARBA00022490"/>
    </source>
</evidence>
<sequence length="196" mass="22261">MAQLTEHDVINMRFNDAKRAEDGFDKDQVDFFLDEVAETIAALTKEKQELEAQLQAAQARVTELENQLGHAQPQADEHAPTEAASTATFAPVSDSEQDQAQNATAMLSLAQRLHDEHVANGRAEGERIISEANAESVRIITEAEETHNRTLTKLEEERSLLERKISELREFERDYRTRLRSYLESLLQNVESQNQQ</sequence>
<evidence type="ECO:0000256" key="8">
    <source>
        <dbReference type="ARBA" id="ARBA00031737"/>
    </source>
</evidence>
<dbReference type="PANTHER" id="PTHR35794:SF2">
    <property type="entry name" value="CELL DIVISION PROTEIN DIVIVA"/>
    <property type="match status" value="1"/>
</dbReference>
<protein>
    <recommendedName>
        <fullName evidence="3">Cell wall synthesis protein Wag31</fullName>
    </recommendedName>
    <alternativeName>
        <fullName evidence="8">Antigen 84</fullName>
    </alternativeName>
</protein>
<keyword evidence="6 9" id="KW-0175">Coiled coil</keyword>
<dbReference type="InterPro" id="IPR019933">
    <property type="entry name" value="DivIVA_domain"/>
</dbReference>
<dbReference type="NCBIfam" id="TIGR03544">
    <property type="entry name" value="DivI1A_domain"/>
    <property type="match status" value="1"/>
</dbReference>
<organism evidence="11 12">
    <name type="scientific">Trueperella bonasi</name>
    <dbReference type="NCBI Taxonomy" id="312286"/>
    <lineage>
        <taxon>Bacteria</taxon>
        <taxon>Bacillati</taxon>
        <taxon>Actinomycetota</taxon>
        <taxon>Actinomycetes</taxon>
        <taxon>Actinomycetales</taxon>
        <taxon>Actinomycetaceae</taxon>
        <taxon>Trueperella</taxon>
    </lineage>
</organism>
<comment type="caution">
    <text evidence="11">The sequence shown here is derived from an EMBL/GenBank/DDBJ whole genome shotgun (WGS) entry which is preliminary data.</text>
</comment>
<evidence type="ECO:0000256" key="7">
    <source>
        <dbReference type="ARBA" id="ARBA00023306"/>
    </source>
</evidence>
<evidence type="ECO:0000256" key="1">
    <source>
        <dbReference type="ARBA" id="ARBA00004496"/>
    </source>
</evidence>
<reference evidence="11 12" key="1">
    <citation type="submission" date="2023-07" db="EMBL/GenBank/DDBJ databases">
        <title>Sequencing the genomes of 1000 actinobacteria strains.</title>
        <authorList>
            <person name="Klenk H.-P."/>
        </authorList>
    </citation>
    <scope>NUCLEOTIDE SEQUENCE [LARGE SCALE GENOMIC DNA]</scope>
    <source>
        <strain evidence="11 12">DSM 17163</strain>
    </source>
</reference>
<dbReference type="RefSeq" id="WP_307683203.1">
    <property type="nucleotide sequence ID" value="NZ_JAUSQX010000001.1"/>
</dbReference>
<feature type="coiled-coil region" evidence="9">
    <location>
        <begin position="144"/>
        <end position="174"/>
    </location>
</feature>
<evidence type="ECO:0000313" key="11">
    <source>
        <dbReference type="EMBL" id="MDP9807023.1"/>
    </source>
</evidence>
<gene>
    <name evidence="11" type="ORF">J2S70_001605</name>
</gene>
<dbReference type="Pfam" id="PF05103">
    <property type="entry name" value="DivIVA"/>
    <property type="match status" value="1"/>
</dbReference>
<evidence type="ECO:0000256" key="9">
    <source>
        <dbReference type="SAM" id="Coils"/>
    </source>
</evidence>
<name>A0ABT9NHZ9_9ACTO</name>
<evidence type="ECO:0000256" key="6">
    <source>
        <dbReference type="ARBA" id="ARBA00023054"/>
    </source>
</evidence>
<evidence type="ECO:0000256" key="5">
    <source>
        <dbReference type="ARBA" id="ARBA00022618"/>
    </source>
</evidence>
<keyword evidence="5" id="KW-0132">Cell division</keyword>
<feature type="region of interest" description="Disordered" evidence="10">
    <location>
        <begin position="66"/>
        <end position="99"/>
    </location>
</feature>
<dbReference type="Proteomes" id="UP001243212">
    <property type="component" value="Unassembled WGS sequence"/>
</dbReference>
<keyword evidence="4" id="KW-0963">Cytoplasm</keyword>
<proteinExistence type="inferred from homology"/>
<comment type="similarity">
    <text evidence="2">Belongs to the DivIVA family.</text>
</comment>
<evidence type="ECO:0000256" key="10">
    <source>
        <dbReference type="SAM" id="MobiDB-lite"/>
    </source>
</evidence>
<dbReference type="InterPro" id="IPR007793">
    <property type="entry name" value="DivIVA_fam"/>
</dbReference>
<evidence type="ECO:0000256" key="3">
    <source>
        <dbReference type="ARBA" id="ARBA00018787"/>
    </source>
</evidence>
<dbReference type="PANTHER" id="PTHR35794">
    <property type="entry name" value="CELL DIVISION PROTEIN DIVIVA"/>
    <property type="match status" value="1"/>
</dbReference>
<dbReference type="Gene3D" id="6.10.250.660">
    <property type="match status" value="1"/>
</dbReference>
<keyword evidence="12" id="KW-1185">Reference proteome</keyword>
<accession>A0ABT9NHZ9</accession>
<evidence type="ECO:0000313" key="12">
    <source>
        <dbReference type="Proteomes" id="UP001243212"/>
    </source>
</evidence>
<dbReference type="EMBL" id="JAUSQX010000001">
    <property type="protein sequence ID" value="MDP9807023.1"/>
    <property type="molecule type" value="Genomic_DNA"/>
</dbReference>
<comment type="subcellular location">
    <subcellularLocation>
        <location evidence="1">Cytoplasm</location>
    </subcellularLocation>
</comment>
<evidence type="ECO:0000256" key="2">
    <source>
        <dbReference type="ARBA" id="ARBA00009008"/>
    </source>
</evidence>
<keyword evidence="7" id="KW-0131">Cell cycle</keyword>